<feature type="transmembrane region" description="Helical" evidence="1">
    <location>
        <begin position="521"/>
        <end position="541"/>
    </location>
</feature>
<keyword evidence="1" id="KW-0472">Membrane</keyword>
<dbReference type="OrthoDB" id="5194370at2"/>
<sequence length="580" mass="63105">MSEPDDLSAVERQLREAFSRGDLVDLRAGPDDGPHHVETWDSERRVRGEVIAALLSAPVTPAPGSVPQLRLAGAHVTGRLDLSHARIEHPILFEHCVFDTRIVLTEASTRSFRLQGCVFPYLDATRFELRGELEATGCDFGGLSLYGSHVSEIELSGSRIRSLDGVAWNGDLLTVDGAVYCHDMHVEGTVRLPGARIGGYFELDGTRIVGRDGSAIKAWGLVVGQGLFCRTGYPAERAPFTVDGEIDLSNAQINGPLRLDDAMLSNPDGVTLTADQITVTGGLFGTNLTSRGEIRLRSAQINGPLLLAGATLHNPRGTALNAERVLVKSGLFCHNGFTCTGQLRLTGADIDGQVDLGAAPLAEDPDRSPRAPAASSIRGVVDLRHARVETLRDTVDAWPDELRLNGLRYDRLSPDLPAGQRLAWLARDTTGYQPQPYEQLAGYYRRIGHDEDARRVLLARQRRRRKQLNFPGRTWGFIQDTVVGYGYRPWLAGLWVLALLIIGTTYFAANRPTALRAGPAPDFAPFAYALDLILPIVSLGQDNAWNPHGTGQVVAYVLIVAGWLLITAVLAGITRVLSRT</sequence>
<evidence type="ECO:0000313" key="3">
    <source>
        <dbReference type="Proteomes" id="UP000316639"/>
    </source>
</evidence>
<name>A0A563F260_9PSEU</name>
<evidence type="ECO:0000256" key="1">
    <source>
        <dbReference type="SAM" id="Phobius"/>
    </source>
</evidence>
<dbReference type="RefSeq" id="WP_146349488.1">
    <property type="nucleotide sequence ID" value="NZ_VOBR01000002.1"/>
</dbReference>
<feature type="transmembrane region" description="Helical" evidence="1">
    <location>
        <begin position="490"/>
        <end position="509"/>
    </location>
</feature>
<dbReference type="EMBL" id="VOBR01000002">
    <property type="protein sequence ID" value="TWP53892.1"/>
    <property type="molecule type" value="Genomic_DNA"/>
</dbReference>
<evidence type="ECO:0000313" key="2">
    <source>
        <dbReference type="EMBL" id="TWP53892.1"/>
    </source>
</evidence>
<feature type="transmembrane region" description="Helical" evidence="1">
    <location>
        <begin position="553"/>
        <end position="577"/>
    </location>
</feature>
<dbReference type="Proteomes" id="UP000316639">
    <property type="component" value="Unassembled WGS sequence"/>
</dbReference>
<keyword evidence="1" id="KW-0812">Transmembrane</keyword>
<gene>
    <name evidence="2" type="ORF">FKR81_03810</name>
</gene>
<keyword evidence="1" id="KW-1133">Transmembrane helix</keyword>
<protein>
    <recommendedName>
        <fullName evidence="4">Membrane-associated oxidoreductase</fullName>
    </recommendedName>
</protein>
<accession>A0A563F260</accession>
<organism evidence="2 3">
    <name type="scientific">Lentzea tibetensis</name>
    <dbReference type="NCBI Taxonomy" id="2591470"/>
    <lineage>
        <taxon>Bacteria</taxon>
        <taxon>Bacillati</taxon>
        <taxon>Actinomycetota</taxon>
        <taxon>Actinomycetes</taxon>
        <taxon>Pseudonocardiales</taxon>
        <taxon>Pseudonocardiaceae</taxon>
        <taxon>Lentzea</taxon>
    </lineage>
</organism>
<evidence type="ECO:0008006" key="4">
    <source>
        <dbReference type="Google" id="ProtNLM"/>
    </source>
</evidence>
<proteinExistence type="predicted"/>
<reference evidence="2 3" key="1">
    <citation type="submission" date="2019-07" db="EMBL/GenBank/DDBJ databases">
        <title>Lentzea xizangensis sp. nov., isolated from Qinghai-Tibetan Plateau Soils.</title>
        <authorList>
            <person name="Huang J."/>
        </authorList>
    </citation>
    <scope>NUCLEOTIDE SEQUENCE [LARGE SCALE GENOMIC DNA]</scope>
    <source>
        <strain evidence="2 3">FXJ1.1311</strain>
    </source>
</reference>
<dbReference type="AlphaFoldDB" id="A0A563F260"/>
<keyword evidence="3" id="KW-1185">Reference proteome</keyword>
<comment type="caution">
    <text evidence="2">The sequence shown here is derived from an EMBL/GenBank/DDBJ whole genome shotgun (WGS) entry which is preliminary data.</text>
</comment>